<evidence type="ECO:0000256" key="2">
    <source>
        <dbReference type="ARBA" id="ARBA00022679"/>
    </source>
</evidence>
<dbReference type="STRING" id="391625.PPSIR1_19799"/>
<dbReference type="SUPFAM" id="SSF56214">
    <property type="entry name" value="4'-phosphopantetheinyl transferase"/>
    <property type="match status" value="2"/>
</dbReference>
<dbReference type="GO" id="GO:0000287">
    <property type="term" value="F:magnesium ion binding"/>
    <property type="evidence" value="ECO:0007669"/>
    <property type="project" value="InterPro"/>
</dbReference>
<dbReference type="AlphaFoldDB" id="A6GDR2"/>
<dbReference type="InterPro" id="IPR050559">
    <property type="entry name" value="P-Pant_transferase_sf"/>
</dbReference>
<dbReference type="OrthoDB" id="9808281at2"/>
<gene>
    <name evidence="4" type="ORF">PPSIR1_19799</name>
</gene>
<dbReference type="eggNOG" id="COG2091">
    <property type="taxonomic scope" value="Bacteria"/>
</dbReference>
<dbReference type="Pfam" id="PF01648">
    <property type="entry name" value="ACPS"/>
    <property type="match status" value="1"/>
</dbReference>
<dbReference type="Proteomes" id="UP000005801">
    <property type="component" value="Unassembled WGS sequence"/>
</dbReference>
<reference evidence="4 5" key="1">
    <citation type="submission" date="2007-06" db="EMBL/GenBank/DDBJ databases">
        <authorList>
            <person name="Shimkets L."/>
            <person name="Ferriera S."/>
            <person name="Johnson J."/>
            <person name="Kravitz S."/>
            <person name="Beeson K."/>
            <person name="Sutton G."/>
            <person name="Rogers Y.-H."/>
            <person name="Friedman R."/>
            <person name="Frazier M."/>
            <person name="Venter J.C."/>
        </authorList>
    </citation>
    <scope>NUCLEOTIDE SEQUENCE [LARGE SCALE GENOMIC DNA]</scope>
    <source>
        <strain evidence="4 5">SIR-1</strain>
    </source>
</reference>
<proteinExistence type="inferred from homology"/>
<dbReference type="GO" id="GO:0005829">
    <property type="term" value="C:cytosol"/>
    <property type="evidence" value="ECO:0007669"/>
    <property type="project" value="TreeGrafter"/>
</dbReference>
<evidence type="ECO:0000256" key="1">
    <source>
        <dbReference type="ARBA" id="ARBA00010990"/>
    </source>
</evidence>
<keyword evidence="5" id="KW-1185">Reference proteome</keyword>
<dbReference type="EMBL" id="ABCS01000076">
    <property type="protein sequence ID" value="EDM75951.1"/>
    <property type="molecule type" value="Genomic_DNA"/>
</dbReference>
<dbReference type="RefSeq" id="WP_006974852.1">
    <property type="nucleotide sequence ID" value="NZ_ABCS01000076.1"/>
</dbReference>
<dbReference type="PANTHER" id="PTHR12215:SF10">
    <property type="entry name" value="L-AMINOADIPATE-SEMIALDEHYDE DEHYDROGENASE-PHOSPHOPANTETHEINYL TRANSFERASE"/>
    <property type="match status" value="1"/>
</dbReference>
<keyword evidence="2 4" id="KW-0808">Transferase</keyword>
<name>A6GDR2_9BACT</name>
<evidence type="ECO:0000259" key="3">
    <source>
        <dbReference type="Pfam" id="PF01648"/>
    </source>
</evidence>
<dbReference type="PANTHER" id="PTHR12215">
    <property type="entry name" value="PHOSPHOPANTETHEINE TRANSFERASE"/>
    <property type="match status" value="1"/>
</dbReference>
<evidence type="ECO:0000313" key="5">
    <source>
        <dbReference type="Proteomes" id="UP000005801"/>
    </source>
</evidence>
<organism evidence="4 5">
    <name type="scientific">Plesiocystis pacifica SIR-1</name>
    <dbReference type="NCBI Taxonomy" id="391625"/>
    <lineage>
        <taxon>Bacteria</taxon>
        <taxon>Pseudomonadati</taxon>
        <taxon>Myxococcota</taxon>
        <taxon>Polyangia</taxon>
        <taxon>Nannocystales</taxon>
        <taxon>Nannocystaceae</taxon>
        <taxon>Plesiocystis</taxon>
    </lineage>
</organism>
<evidence type="ECO:0000313" key="4">
    <source>
        <dbReference type="EMBL" id="EDM75951.1"/>
    </source>
</evidence>
<sequence length="290" mass="32139">MIQTPTPDRWTGTPTPAHAAFETHRFAARVVDVWELDLGKRESADDRALLTEAEQAKGDRIIIPRKATQSLRARAELRRVLGHYLGMPAGEVRFVYGEHDKPDLDPALQPSARREGPGFELLCTLASTSSDLATATLSFNLSHSEAAGLVAVILDLRAHELGVDVEHARCDRNLIGIAETFFAADEFAYFRRVAAAEQCPAFYRAWTRKEAYLKALGTGMSFPSNRFSITFGRDEAPRVMRTEREGDDPSRWQLVDLPCAGDYAGAACWDGAAFPVRRYWGPTSLPTRAT</sequence>
<comment type="similarity">
    <text evidence="1">Belongs to the P-Pant transferase superfamily. Gsp/Sfp/HetI/AcpT family.</text>
</comment>
<dbReference type="Gene3D" id="3.90.470.20">
    <property type="entry name" value="4'-phosphopantetheinyl transferase domain"/>
    <property type="match status" value="1"/>
</dbReference>
<protein>
    <submittedName>
        <fullName evidence="4">4'-phosphopantetheinyl transferase</fullName>
    </submittedName>
</protein>
<comment type="caution">
    <text evidence="4">The sequence shown here is derived from an EMBL/GenBank/DDBJ whole genome shotgun (WGS) entry which is preliminary data.</text>
</comment>
<dbReference type="InterPro" id="IPR037143">
    <property type="entry name" value="4-PPantetheinyl_Trfase_dom_sf"/>
</dbReference>
<accession>A6GDR2</accession>
<dbReference type="GO" id="GO:0008897">
    <property type="term" value="F:holo-[acyl-carrier-protein] synthase activity"/>
    <property type="evidence" value="ECO:0007669"/>
    <property type="project" value="InterPro"/>
</dbReference>
<dbReference type="InterPro" id="IPR008278">
    <property type="entry name" value="4-PPantetheinyl_Trfase_dom"/>
</dbReference>
<feature type="domain" description="4'-phosphopantetheinyl transferase" evidence="3">
    <location>
        <begin position="161"/>
        <end position="268"/>
    </location>
</feature>
<dbReference type="GO" id="GO:0019878">
    <property type="term" value="P:lysine biosynthetic process via aminoadipic acid"/>
    <property type="evidence" value="ECO:0007669"/>
    <property type="project" value="TreeGrafter"/>
</dbReference>